<dbReference type="InterPro" id="IPR019692">
    <property type="entry name" value="CFP-6_PH"/>
</dbReference>
<keyword evidence="2" id="KW-1133">Transmembrane helix</keyword>
<feature type="domain" description="Low molecular weight protein antigen 6 PH" evidence="3">
    <location>
        <begin position="87"/>
        <end position="138"/>
    </location>
</feature>
<sequence length="208" mass="23323">MRSVDDRGGGNGPRRLSRPGGIEREDGSVEYRMSPATLFWSRFGRAFYAVNVAAIVASGDKGDPWLLILAGMFWLTFILLLDFGGANVVAEARGLEVRNILFAWHYPWAAVAGFDATDRLVVVRSDGRRTRCWAVQKANAAMMFNKDSRVDYVAAELDAFRTRVGIASDPGVSPSRRFRRFSRWELLQMFAVFPAIVVGAWWISVARR</sequence>
<gene>
    <name evidence="4" type="ORF">ET495_00205</name>
</gene>
<keyword evidence="2" id="KW-0472">Membrane</keyword>
<name>A0A4P6EHM5_9MICO</name>
<evidence type="ECO:0000256" key="2">
    <source>
        <dbReference type="SAM" id="Phobius"/>
    </source>
</evidence>
<dbReference type="OrthoDB" id="5191452at2"/>
<feature type="transmembrane region" description="Helical" evidence="2">
    <location>
        <begin position="42"/>
        <end position="59"/>
    </location>
</feature>
<dbReference type="AlphaFoldDB" id="A0A4P6EHM5"/>
<organism evidence="4 5">
    <name type="scientific">Xylanimonas allomyrinae</name>
    <dbReference type="NCBI Taxonomy" id="2509459"/>
    <lineage>
        <taxon>Bacteria</taxon>
        <taxon>Bacillati</taxon>
        <taxon>Actinomycetota</taxon>
        <taxon>Actinomycetes</taxon>
        <taxon>Micrococcales</taxon>
        <taxon>Promicromonosporaceae</taxon>
        <taxon>Xylanimonas</taxon>
    </lineage>
</organism>
<feature type="region of interest" description="Disordered" evidence="1">
    <location>
        <begin position="1"/>
        <end position="23"/>
    </location>
</feature>
<dbReference type="Proteomes" id="UP000291758">
    <property type="component" value="Chromosome"/>
</dbReference>
<evidence type="ECO:0000313" key="4">
    <source>
        <dbReference type="EMBL" id="QAY61982.1"/>
    </source>
</evidence>
<proteinExistence type="predicted"/>
<keyword evidence="5" id="KW-1185">Reference proteome</keyword>
<keyword evidence="2" id="KW-0812">Transmembrane</keyword>
<dbReference type="KEGG" id="xyl:ET495_00205"/>
<feature type="transmembrane region" description="Helical" evidence="2">
    <location>
        <begin position="186"/>
        <end position="204"/>
    </location>
</feature>
<evidence type="ECO:0000259" key="3">
    <source>
        <dbReference type="Pfam" id="PF10756"/>
    </source>
</evidence>
<reference evidence="4 5" key="1">
    <citation type="submission" date="2019-01" db="EMBL/GenBank/DDBJ databases">
        <title>Genome sequencing of strain 2JSPR-7.</title>
        <authorList>
            <person name="Heo J."/>
            <person name="Kim S.-J."/>
            <person name="Kim J.-S."/>
            <person name="Hong S.-B."/>
            <person name="Kwon S.-W."/>
        </authorList>
    </citation>
    <scope>NUCLEOTIDE SEQUENCE [LARGE SCALE GENOMIC DNA]</scope>
    <source>
        <strain evidence="4 5">2JSPR-7</strain>
    </source>
</reference>
<dbReference type="Pfam" id="PF10756">
    <property type="entry name" value="bPH_6"/>
    <property type="match status" value="1"/>
</dbReference>
<protein>
    <submittedName>
        <fullName evidence="4">PH domain-containing protein</fullName>
    </submittedName>
</protein>
<dbReference type="EMBL" id="CP035495">
    <property type="protein sequence ID" value="QAY61982.1"/>
    <property type="molecule type" value="Genomic_DNA"/>
</dbReference>
<accession>A0A4P6EHM5</accession>
<evidence type="ECO:0000313" key="5">
    <source>
        <dbReference type="Proteomes" id="UP000291758"/>
    </source>
</evidence>
<evidence type="ECO:0000256" key="1">
    <source>
        <dbReference type="SAM" id="MobiDB-lite"/>
    </source>
</evidence>
<feature type="transmembrane region" description="Helical" evidence="2">
    <location>
        <begin position="65"/>
        <end position="90"/>
    </location>
</feature>